<dbReference type="PANTHER" id="PTHR43285">
    <property type="entry name" value="ANTHRANILATE PHOSPHORIBOSYLTRANSFERASE"/>
    <property type="match status" value="1"/>
</dbReference>
<feature type="binding site" evidence="9">
    <location>
        <position position="177"/>
    </location>
    <ligand>
        <name>anthranilate</name>
        <dbReference type="ChEBI" id="CHEBI:16567"/>
        <label>2</label>
    </ligand>
</feature>
<dbReference type="SUPFAM" id="SSF47648">
    <property type="entry name" value="Nucleoside phosphorylase/phosphoribosyltransferase N-terminal domain"/>
    <property type="match status" value="1"/>
</dbReference>
<dbReference type="InterPro" id="IPR005940">
    <property type="entry name" value="Anthranilate_Pribosyl_Tfrase"/>
</dbReference>
<accession>A0A0F0CU73</accession>
<evidence type="ECO:0000256" key="2">
    <source>
        <dbReference type="ARBA" id="ARBA00022605"/>
    </source>
</evidence>
<evidence type="ECO:0000313" key="13">
    <source>
        <dbReference type="Proteomes" id="UP000033428"/>
    </source>
</evidence>
<comment type="cofactor">
    <cofactor evidence="9">
        <name>Mg(2+)</name>
        <dbReference type="ChEBI" id="CHEBI:18420"/>
    </cofactor>
    <text evidence="9">Binds 2 magnesium ions per monomer.</text>
</comment>
<feature type="binding site" evidence="9">
    <location>
        <position position="131"/>
    </location>
    <ligand>
        <name>5-phospho-alpha-D-ribose 1-diphosphate</name>
        <dbReference type="ChEBI" id="CHEBI:58017"/>
    </ligand>
</feature>
<dbReference type="InterPro" id="IPR000312">
    <property type="entry name" value="Glycosyl_Trfase_fam3"/>
</dbReference>
<feature type="domain" description="Glycosyl transferase family 3 N-terminal" evidence="11">
    <location>
        <begin position="4"/>
        <end position="66"/>
    </location>
</feature>
<dbReference type="UniPathway" id="UPA00035">
    <property type="reaction ID" value="UER00041"/>
</dbReference>
<keyword evidence="9" id="KW-0460">Magnesium</keyword>
<evidence type="ECO:0000259" key="10">
    <source>
        <dbReference type="Pfam" id="PF00591"/>
    </source>
</evidence>
<feature type="binding site" evidence="9">
    <location>
        <begin position="119"/>
        <end position="127"/>
    </location>
    <ligand>
        <name>5-phospho-alpha-D-ribose 1-diphosphate</name>
        <dbReference type="ChEBI" id="CHEBI:58017"/>
    </ligand>
</feature>
<feature type="binding site" evidence="9">
    <location>
        <position position="91"/>
    </location>
    <ligand>
        <name>5-phospho-alpha-D-ribose 1-diphosphate</name>
        <dbReference type="ChEBI" id="CHEBI:58017"/>
    </ligand>
</feature>
<feature type="binding site" evidence="9">
    <location>
        <position position="237"/>
    </location>
    <ligand>
        <name>Mg(2+)</name>
        <dbReference type="ChEBI" id="CHEBI:18420"/>
        <label>2</label>
    </ligand>
</feature>
<dbReference type="NCBIfam" id="TIGR01245">
    <property type="entry name" value="trpD"/>
    <property type="match status" value="1"/>
</dbReference>
<dbReference type="Gene3D" id="3.40.1030.10">
    <property type="entry name" value="Nucleoside phosphorylase/phosphoribosyltransferase catalytic domain"/>
    <property type="match status" value="1"/>
</dbReference>
<reference evidence="12 13" key="1">
    <citation type="submission" date="2015-02" db="EMBL/GenBank/DDBJ databases">
        <title>Single-cell genomics of uncultivated deep-branching MTB reveals a conserved set of magnetosome genes.</title>
        <authorList>
            <person name="Kolinko S."/>
            <person name="Richter M."/>
            <person name="Glockner F.O."/>
            <person name="Brachmann A."/>
            <person name="Schuler D."/>
        </authorList>
    </citation>
    <scope>NUCLEOTIDE SEQUENCE [LARGE SCALE GENOMIC DNA]</scope>
    <source>
        <strain evidence="12">SKK-01</strain>
    </source>
</reference>
<dbReference type="PATRIC" id="fig|1609969.3.peg.1207"/>
<comment type="similarity">
    <text evidence="8">In the C-terminal section; belongs to the anthranilate phosphoribosyltransferase family.</text>
</comment>
<evidence type="ECO:0000256" key="8">
    <source>
        <dbReference type="ARBA" id="ARBA00061188"/>
    </source>
</evidence>
<comment type="caution">
    <text evidence="12">The sequence shown here is derived from an EMBL/GenBank/DDBJ whole genome shotgun (WGS) entry which is preliminary data.</text>
</comment>
<keyword evidence="9" id="KW-0479">Metal-binding</keyword>
<evidence type="ECO:0000256" key="7">
    <source>
        <dbReference type="ARBA" id="ARBA00052328"/>
    </source>
</evidence>
<feature type="binding site" evidence="9">
    <location>
        <position position="103"/>
    </location>
    <ligand>
        <name>Mg(2+)</name>
        <dbReference type="ChEBI" id="CHEBI:18420"/>
        <label>1</label>
    </ligand>
</feature>
<keyword evidence="6 9" id="KW-0057">Aromatic amino acid biosynthesis</keyword>
<comment type="catalytic activity">
    <reaction evidence="7 9">
        <text>N-(5-phospho-beta-D-ribosyl)anthranilate + diphosphate = 5-phospho-alpha-D-ribose 1-diphosphate + anthranilate</text>
        <dbReference type="Rhea" id="RHEA:11768"/>
        <dbReference type="ChEBI" id="CHEBI:16567"/>
        <dbReference type="ChEBI" id="CHEBI:18277"/>
        <dbReference type="ChEBI" id="CHEBI:33019"/>
        <dbReference type="ChEBI" id="CHEBI:58017"/>
        <dbReference type="EC" id="2.4.2.18"/>
    </reaction>
</comment>
<comment type="function">
    <text evidence="9">Catalyzes the transfer of the phosphoribosyl group of 5-phosphorylribose-1-pyrophosphate (PRPP) to anthranilate to yield N-(5'-phosphoribosyl)-anthranilate (PRA).</text>
</comment>
<dbReference type="GO" id="GO:0000287">
    <property type="term" value="F:magnesium ion binding"/>
    <property type="evidence" value="ECO:0007669"/>
    <property type="project" value="UniProtKB-UniRule"/>
</dbReference>
<dbReference type="Pfam" id="PF00591">
    <property type="entry name" value="Glycos_transf_3"/>
    <property type="match status" value="1"/>
</dbReference>
<dbReference type="Proteomes" id="UP000033428">
    <property type="component" value="Unassembled WGS sequence"/>
</dbReference>
<evidence type="ECO:0000256" key="5">
    <source>
        <dbReference type="ARBA" id="ARBA00022822"/>
    </source>
</evidence>
<dbReference type="GO" id="GO:0005829">
    <property type="term" value="C:cytosol"/>
    <property type="evidence" value="ECO:0007669"/>
    <property type="project" value="TreeGrafter"/>
</dbReference>
<feature type="binding site" evidence="9">
    <location>
        <position position="236"/>
    </location>
    <ligand>
        <name>Mg(2+)</name>
        <dbReference type="ChEBI" id="CHEBI:18420"/>
        <label>2</label>
    </ligand>
</feature>
<comment type="caution">
    <text evidence="9">Lacks conserved residue(s) required for the propagation of feature annotation.</text>
</comment>
<keyword evidence="4 9" id="KW-0808">Transferase</keyword>
<protein>
    <recommendedName>
        <fullName evidence="9">Anthranilate phosphoribosyltransferase</fullName>
        <ecNumber evidence="9">2.4.2.18</ecNumber>
    </recommendedName>
</protein>
<dbReference type="AlphaFoldDB" id="A0A0F0CU73"/>
<evidence type="ECO:0000256" key="1">
    <source>
        <dbReference type="ARBA" id="ARBA00004907"/>
    </source>
</evidence>
<proteinExistence type="inferred from homology"/>
<feature type="binding site" evidence="9">
    <location>
        <begin position="101"/>
        <end position="104"/>
    </location>
    <ligand>
        <name>5-phospho-alpha-D-ribose 1-diphosphate</name>
        <dbReference type="ChEBI" id="CHEBI:58017"/>
    </ligand>
</feature>
<dbReference type="EC" id="2.4.2.18" evidence="9"/>
<feature type="binding site" evidence="9">
    <location>
        <position position="91"/>
    </location>
    <ligand>
        <name>anthranilate</name>
        <dbReference type="ChEBI" id="CHEBI:16567"/>
        <label>1</label>
    </ligand>
</feature>
<dbReference type="FunFam" id="3.40.1030.10:FF:000002">
    <property type="entry name" value="Anthranilate phosphoribosyltransferase"/>
    <property type="match status" value="1"/>
</dbReference>
<dbReference type="InterPro" id="IPR035902">
    <property type="entry name" value="Nuc_phospho_transferase"/>
</dbReference>
<dbReference type="GO" id="GO:0004048">
    <property type="term" value="F:anthranilate phosphoribosyltransferase activity"/>
    <property type="evidence" value="ECO:0007669"/>
    <property type="project" value="UniProtKB-UniRule"/>
</dbReference>
<keyword evidence="3 9" id="KW-0328">Glycosyltransferase</keyword>
<comment type="pathway">
    <text evidence="1 9">Amino-acid biosynthesis; L-tryptophan biosynthesis; L-tryptophan from chorismate: step 2/5.</text>
</comment>
<evidence type="ECO:0000256" key="9">
    <source>
        <dbReference type="HAMAP-Rule" id="MF_00211"/>
    </source>
</evidence>
<feature type="binding site" evidence="9">
    <location>
        <position position="122"/>
    </location>
    <ligand>
        <name>anthranilate</name>
        <dbReference type="ChEBI" id="CHEBI:16567"/>
        <label>1</label>
    </ligand>
</feature>
<comment type="subunit">
    <text evidence="9">Homodimer.</text>
</comment>
<dbReference type="PANTHER" id="PTHR43285:SF2">
    <property type="entry name" value="ANTHRANILATE PHOSPHORIBOSYLTRANSFERASE"/>
    <property type="match status" value="1"/>
</dbReference>
<comment type="similarity">
    <text evidence="9">Belongs to the anthranilate phosphoribosyltransferase family.</text>
</comment>
<sequence length="349" mass="37701">MDIKDAIKKVTSFENLSMEESLCLFRNIMEGTCETSQIAAIITAFKMKGETSDEIAGACRALREKALKINVRGQAVDLSRINFTPLLDTCGTGGSGIDIFNVSTTVSFIMAGIGIKVAKHGNRGVSSKSGSADVLEQLGVKIDVSPSITEKCIDEIGIGFLFAPLYHTAMKYASTARRDIGVRTIFNIIGPLSNPAFPNCQIIGVYDASLTEKISEVADKIGISRSMVVHGLDGLDELTISDKTKITETREGNSKTYYLGPEDFGIKRSSLDKLYVKSASESADMIKYVLKGGIGPARDIVLLNAALILILLDKSRDFIDARKIAEEAIDSGKAIKKLEELIKMTNAAE</sequence>
<keyword evidence="5 9" id="KW-0822">Tryptophan biosynthesis</keyword>
<evidence type="ECO:0000256" key="3">
    <source>
        <dbReference type="ARBA" id="ARBA00022676"/>
    </source>
</evidence>
<feature type="binding site" evidence="9">
    <location>
        <position position="237"/>
    </location>
    <ligand>
        <name>Mg(2+)</name>
        <dbReference type="ChEBI" id="CHEBI:18420"/>
        <label>1</label>
    </ligand>
</feature>
<feature type="domain" description="Glycosyl transferase family 3" evidence="10">
    <location>
        <begin position="85"/>
        <end position="334"/>
    </location>
</feature>
<evidence type="ECO:0000256" key="4">
    <source>
        <dbReference type="ARBA" id="ARBA00022679"/>
    </source>
</evidence>
<dbReference type="InterPro" id="IPR017459">
    <property type="entry name" value="Glycosyl_Trfase_fam3_N_dom"/>
</dbReference>
<keyword evidence="2 9" id="KW-0028">Amino-acid biosynthesis</keyword>
<dbReference type="Pfam" id="PF02885">
    <property type="entry name" value="Glycos_trans_3N"/>
    <property type="match status" value="1"/>
</dbReference>
<evidence type="ECO:0000256" key="6">
    <source>
        <dbReference type="ARBA" id="ARBA00023141"/>
    </source>
</evidence>
<dbReference type="SUPFAM" id="SSF52418">
    <property type="entry name" value="Nucleoside phosphorylase/phosphoribosyltransferase catalytic domain"/>
    <property type="match status" value="1"/>
</dbReference>
<dbReference type="InterPro" id="IPR036320">
    <property type="entry name" value="Glycosyl_Trfase_fam3_N_dom_sf"/>
</dbReference>
<organism evidence="12 13">
    <name type="scientific">Candidatus Omnitrophus magneticus</name>
    <dbReference type="NCBI Taxonomy" id="1609969"/>
    <lineage>
        <taxon>Bacteria</taxon>
        <taxon>Pseudomonadati</taxon>
        <taxon>Candidatus Omnitrophota</taxon>
        <taxon>Candidatus Omnitrophus</taxon>
    </lineage>
</organism>
<evidence type="ECO:0000259" key="11">
    <source>
        <dbReference type="Pfam" id="PF02885"/>
    </source>
</evidence>
<dbReference type="Gene3D" id="1.20.970.10">
    <property type="entry name" value="Transferase, Pyrimidine Nucleoside Phosphorylase, Chain C"/>
    <property type="match status" value="1"/>
</dbReference>
<dbReference type="HAMAP" id="MF_00211">
    <property type="entry name" value="TrpD"/>
    <property type="match status" value="1"/>
</dbReference>
<evidence type="ECO:0000313" key="12">
    <source>
        <dbReference type="EMBL" id="KJJ84985.1"/>
    </source>
</evidence>
<name>A0A0F0CU73_9BACT</name>
<feature type="binding site" evidence="9">
    <location>
        <begin position="94"/>
        <end position="95"/>
    </location>
    <ligand>
        <name>5-phospho-alpha-D-ribose 1-diphosphate</name>
        <dbReference type="ChEBI" id="CHEBI:58017"/>
    </ligand>
</feature>
<dbReference type="GO" id="GO:0000162">
    <property type="term" value="P:L-tryptophan biosynthetic process"/>
    <property type="evidence" value="ECO:0007669"/>
    <property type="project" value="UniProtKB-UniRule"/>
</dbReference>
<gene>
    <name evidence="9" type="primary">trpD</name>
    <name evidence="12" type="ORF">OMAG_001124</name>
</gene>
<dbReference type="EMBL" id="JYNY01000231">
    <property type="protein sequence ID" value="KJJ84985.1"/>
    <property type="molecule type" value="Genomic_DNA"/>
</dbReference>
<keyword evidence="13" id="KW-1185">Reference proteome</keyword>